<dbReference type="InterPro" id="IPR018392">
    <property type="entry name" value="LysM"/>
</dbReference>
<feature type="compositionally biased region" description="Polar residues" evidence="1">
    <location>
        <begin position="104"/>
        <end position="114"/>
    </location>
</feature>
<reference evidence="3" key="1">
    <citation type="submission" date="2018-06" db="EMBL/GenBank/DDBJ databases">
        <authorList>
            <person name="Zhirakovskaya E."/>
        </authorList>
    </citation>
    <scope>NUCLEOTIDE SEQUENCE</scope>
</reference>
<sequence>AAEFVLPTFTAPIADIAGGDITLVGTGAPGSEIEIVINGEVVGTAVVGDDGTWSFPATLPAGDYELALRAVDGSGTAVSTDPFTFSLAATAAAPTLDAPVDGSSVDSGELNFSGTGEPGSEVEILDGDVVVGTAVVGDDGTWTFSTTPDAGDHAYAVRNRGDSEAAASSSVTVAEPAVAAAPAVNVCQEPQPGIDQGDTYIVGVCEWLTRIAKRLGIEYFDLIGVNPQIENPNLVYPGQVINLPPR</sequence>
<name>A0A3B0VWJ3_9ZZZZ</name>
<dbReference type="Gene3D" id="3.10.350.10">
    <property type="entry name" value="LysM domain"/>
    <property type="match status" value="1"/>
</dbReference>
<proteinExistence type="predicted"/>
<feature type="non-terminal residue" evidence="3">
    <location>
        <position position="1"/>
    </location>
</feature>
<dbReference type="InterPro" id="IPR036779">
    <property type="entry name" value="LysM_dom_sf"/>
</dbReference>
<evidence type="ECO:0000256" key="1">
    <source>
        <dbReference type="SAM" id="MobiDB-lite"/>
    </source>
</evidence>
<dbReference type="SUPFAM" id="SSF54106">
    <property type="entry name" value="LysM domain"/>
    <property type="match status" value="1"/>
</dbReference>
<dbReference type="InterPro" id="IPR041498">
    <property type="entry name" value="Big_6"/>
</dbReference>
<gene>
    <name evidence="3" type="ORF">MNBD_CHLOROFLEXI01-3097</name>
</gene>
<dbReference type="PROSITE" id="PS51782">
    <property type="entry name" value="LYSM"/>
    <property type="match status" value="1"/>
</dbReference>
<protein>
    <recommendedName>
        <fullName evidence="2">LysM domain-containing protein</fullName>
    </recommendedName>
</protein>
<dbReference type="InterPro" id="IPR013783">
    <property type="entry name" value="Ig-like_fold"/>
</dbReference>
<feature type="region of interest" description="Disordered" evidence="1">
    <location>
        <begin position="99"/>
        <end position="118"/>
    </location>
</feature>
<dbReference type="AlphaFoldDB" id="A0A3B0VWJ3"/>
<dbReference type="Pfam" id="PF17936">
    <property type="entry name" value="Big_6"/>
    <property type="match status" value="2"/>
</dbReference>
<evidence type="ECO:0000313" key="3">
    <source>
        <dbReference type="EMBL" id="VAW36596.1"/>
    </source>
</evidence>
<accession>A0A3B0VWJ3</accession>
<dbReference type="Gene3D" id="2.60.40.10">
    <property type="entry name" value="Immunoglobulins"/>
    <property type="match status" value="2"/>
</dbReference>
<organism evidence="3">
    <name type="scientific">hydrothermal vent metagenome</name>
    <dbReference type="NCBI Taxonomy" id="652676"/>
    <lineage>
        <taxon>unclassified sequences</taxon>
        <taxon>metagenomes</taxon>
        <taxon>ecological metagenomes</taxon>
    </lineage>
</organism>
<dbReference type="EMBL" id="UOEU01000632">
    <property type="protein sequence ID" value="VAW36596.1"/>
    <property type="molecule type" value="Genomic_DNA"/>
</dbReference>
<dbReference type="Pfam" id="PF01476">
    <property type="entry name" value="LysM"/>
    <property type="match status" value="1"/>
</dbReference>
<evidence type="ECO:0000259" key="2">
    <source>
        <dbReference type="PROSITE" id="PS51782"/>
    </source>
</evidence>
<feature type="domain" description="LysM" evidence="2">
    <location>
        <begin position="198"/>
        <end position="243"/>
    </location>
</feature>